<dbReference type="InterPro" id="IPR007383">
    <property type="entry name" value="DUF445"/>
</dbReference>
<keyword evidence="1" id="KW-0812">Transmembrane</keyword>
<accession>A0ABS9HI12</accession>
<evidence type="ECO:0000313" key="2">
    <source>
        <dbReference type="EMBL" id="MCF6379966.1"/>
    </source>
</evidence>
<dbReference type="Proteomes" id="UP001201161">
    <property type="component" value="Unassembled WGS sequence"/>
</dbReference>
<feature type="transmembrane region" description="Helical" evidence="1">
    <location>
        <begin position="30"/>
        <end position="48"/>
    </location>
</feature>
<evidence type="ECO:0000313" key="3">
    <source>
        <dbReference type="Proteomes" id="UP001201161"/>
    </source>
</evidence>
<dbReference type="PANTHER" id="PTHR38442:SF1">
    <property type="entry name" value="INNER MEMBRANE PROTEIN"/>
    <property type="match status" value="1"/>
</dbReference>
<proteinExistence type="predicted"/>
<protein>
    <submittedName>
        <fullName evidence="2">DUF445 domain-containing protein</fullName>
    </submittedName>
</protein>
<name>A0ABS9HI12_9ACTN</name>
<reference evidence="2 3" key="1">
    <citation type="submission" date="2022-01" db="EMBL/GenBank/DDBJ databases">
        <title>Nocardioides sp. nov., an actinomycete isolated from mining soil.</title>
        <authorList>
            <person name="Liu L."/>
        </authorList>
    </citation>
    <scope>NUCLEOTIDE SEQUENCE [LARGE SCALE GENOMIC DNA]</scope>
    <source>
        <strain evidence="2 3">KLBMP 9356</strain>
    </source>
</reference>
<evidence type="ECO:0000256" key="1">
    <source>
        <dbReference type="SAM" id="Phobius"/>
    </source>
</evidence>
<dbReference type="Pfam" id="PF04286">
    <property type="entry name" value="DUF445"/>
    <property type="match status" value="1"/>
</dbReference>
<dbReference type="EMBL" id="JAKJHZ010000012">
    <property type="protein sequence ID" value="MCF6379966.1"/>
    <property type="molecule type" value="Genomic_DNA"/>
</dbReference>
<keyword evidence="1" id="KW-1133">Transmembrane helix</keyword>
<keyword evidence="1" id="KW-0472">Membrane</keyword>
<sequence>MPQSQPAISMITPDPGADEARRRGLRRMRTVAVGLLLLAACVYVATLGRDGAWGFVNAGAEASMVGAIADWFAVTALFKHPLGLPIPHTALIPRRKDELGRGLEEFVGENFLQEAVIRERVTAATISLRVGTWLGDPANARRVVDEVSDVAAIALGNVRDDHIADLVTEALVPRFREEPISPLLGTTLMEVLRDDLHHGVVDLVVEEMHRWLVDNPDTFARVLGERAPWWAPPKLNDAVVTRIHLEAVAWVEDIRDDPHHRAREALDSMLGQLAHDLLNDQETIDRAEGFKNRLLEHPQVVTTAISLWKAMRSALLGSVRDPEGAVRRRLLEELNLFAGRLRDDAALRERLDRRAADVAVFAVGRYGAELTTVITHTIERWDGKEAARRIELHVGRDLQFIRINGTIVGGLVGVVIHAISLAVS</sequence>
<keyword evidence="3" id="KW-1185">Reference proteome</keyword>
<gene>
    <name evidence="2" type="ORF">L2K70_20320</name>
</gene>
<organism evidence="2 3">
    <name type="scientific">Nocardioides potassii</name>
    <dbReference type="NCBI Taxonomy" id="2911371"/>
    <lineage>
        <taxon>Bacteria</taxon>
        <taxon>Bacillati</taxon>
        <taxon>Actinomycetota</taxon>
        <taxon>Actinomycetes</taxon>
        <taxon>Propionibacteriales</taxon>
        <taxon>Nocardioidaceae</taxon>
        <taxon>Nocardioides</taxon>
    </lineage>
</organism>
<comment type="caution">
    <text evidence="2">The sequence shown here is derived from an EMBL/GenBank/DDBJ whole genome shotgun (WGS) entry which is preliminary data.</text>
</comment>
<dbReference type="RefSeq" id="WP_236405200.1">
    <property type="nucleotide sequence ID" value="NZ_JAKJHZ010000012.1"/>
</dbReference>
<dbReference type="PANTHER" id="PTHR38442">
    <property type="entry name" value="INNER MEMBRANE PROTEIN-RELATED"/>
    <property type="match status" value="1"/>
</dbReference>